<reference evidence="2 3" key="1">
    <citation type="journal article" date="2020" name="IScience">
        <title>Genome Sequencing of the Endangered Kingdonia uniflora (Circaeasteraceae, Ranunculales) Reveals Potential Mechanisms of Evolutionary Specialization.</title>
        <authorList>
            <person name="Sun Y."/>
            <person name="Deng T."/>
            <person name="Zhang A."/>
            <person name="Moore M.J."/>
            <person name="Landis J.B."/>
            <person name="Lin N."/>
            <person name="Zhang H."/>
            <person name="Zhang X."/>
            <person name="Huang J."/>
            <person name="Zhang X."/>
            <person name="Sun H."/>
            <person name="Wang H."/>
        </authorList>
    </citation>
    <scope>NUCLEOTIDE SEQUENCE [LARGE SCALE GENOMIC DNA]</scope>
    <source>
        <strain evidence="2">TB1705</strain>
        <tissue evidence="2">Leaf</tissue>
    </source>
</reference>
<evidence type="ECO:0000313" key="3">
    <source>
        <dbReference type="Proteomes" id="UP000541444"/>
    </source>
</evidence>
<organism evidence="2 3">
    <name type="scientific">Kingdonia uniflora</name>
    <dbReference type="NCBI Taxonomy" id="39325"/>
    <lineage>
        <taxon>Eukaryota</taxon>
        <taxon>Viridiplantae</taxon>
        <taxon>Streptophyta</taxon>
        <taxon>Embryophyta</taxon>
        <taxon>Tracheophyta</taxon>
        <taxon>Spermatophyta</taxon>
        <taxon>Magnoliopsida</taxon>
        <taxon>Ranunculales</taxon>
        <taxon>Circaeasteraceae</taxon>
        <taxon>Kingdonia</taxon>
    </lineage>
</organism>
<dbReference type="AlphaFoldDB" id="A0A7J7LYH4"/>
<gene>
    <name evidence="2" type="ORF">GIB67_003032</name>
</gene>
<keyword evidence="3" id="KW-1185">Reference proteome</keyword>
<dbReference type="Proteomes" id="UP000541444">
    <property type="component" value="Unassembled WGS sequence"/>
</dbReference>
<feature type="coiled-coil region" evidence="1">
    <location>
        <begin position="45"/>
        <end position="90"/>
    </location>
</feature>
<proteinExistence type="predicted"/>
<sequence length="149" mass="16973">MEALLSQFSFLSSQALQDKNFDPTKIDDLMKFFELEAYNSWAAMETDLKKDVDEAEYTMKEAEDHLESVMDSAMDEFRRFEEELDRTLKDELDGLEQVANNAKKMGSSMENAATIATKKYMEAALVSATTTMKSAWKGLNFNSKKIHPS</sequence>
<dbReference type="PANTHER" id="PTHR37707">
    <property type="entry name" value="MATERNAL EFFECT EMBRYO ARREST 9"/>
    <property type="match status" value="1"/>
</dbReference>
<evidence type="ECO:0000256" key="1">
    <source>
        <dbReference type="SAM" id="Coils"/>
    </source>
</evidence>
<dbReference type="EMBL" id="JACGCM010001883">
    <property type="protein sequence ID" value="KAF6147701.1"/>
    <property type="molecule type" value="Genomic_DNA"/>
</dbReference>
<accession>A0A7J7LYH4</accession>
<dbReference type="OrthoDB" id="992831at2759"/>
<evidence type="ECO:0000313" key="2">
    <source>
        <dbReference type="EMBL" id="KAF6147701.1"/>
    </source>
</evidence>
<dbReference type="PANTHER" id="PTHR37707:SF1">
    <property type="entry name" value="MATERNAL EFFECT EMBRYO ARREST 9"/>
    <property type="match status" value="1"/>
</dbReference>
<name>A0A7J7LYH4_9MAGN</name>
<protein>
    <submittedName>
        <fullName evidence="2">Uncharacterized protein</fullName>
    </submittedName>
</protein>
<keyword evidence="1" id="KW-0175">Coiled coil</keyword>
<comment type="caution">
    <text evidence="2">The sequence shown here is derived from an EMBL/GenBank/DDBJ whole genome shotgun (WGS) entry which is preliminary data.</text>
</comment>